<gene>
    <name evidence="3" type="ORF">LSAA_6808</name>
</gene>
<dbReference type="Gene3D" id="6.10.250.2000">
    <property type="match status" value="1"/>
</dbReference>
<keyword evidence="4" id="KW-1185">Reference proteome</keyword>
<feature type="domain" description="PEHE" evidence="2">
    <location>
        <begin position="121"/>
        <end position="232"/>
    </location>
</feature>
<feature type="compositionally biased region" description="Polar residues" evidence="1">
    <location>
        <begin position="87"/>
        <end position="102"/>
    </location>
</feature>
<dbReference type="PROSITE" id="PS52052">
    <property type="entry name" value="PEHE"/>
    <property type="match status" value="1"/>
</dbReference>
<protein>
    <submittedName>
        <fullName evidence="3">MSL1</fullName>
    </submittedName>
</protein>
<dbReference type="SMART" id="SM01300">
    <property type="entry name" value="PEHE"/>
    <property type="match status" value="1"/>
</dbReference>
<evidence type="ECO:0000313" key="3">
    <source>
        <dbReference type="EMBL" id="CAF2873803.1"/>
    </source>
</evidence>
<organism evidence="3 4">
    <name type="scientific">Lepeophtheirus salmonis</name>
    <name type="common">Salmon louse</name>
    <name type="synonym">Caligus salmonis</name>
    <dbReference type="NCBI Taxonomy" id="72036"/>
    <lineage>
        <taxon>Eukaryota</taxon>
        <taxon>Metazoa</taxon>
        <taxon>Ecdysozoa</taxon>
        <taxon>Arthropoda</taxon>
        <taxon>Crustacea</taxon>
        <taxon>Multicrustacea</taxon>
        <taxon>Hexanauplia</taxon>
        <taxon>Copepoda</taxon>
        <taxon>Siphonostomatoida</taxon>
        <taxon>Caligidae</taxon>
        <taxon>Lepeophtheirus</taxon>
    </lineage>
</organism>
<sequence>MSSGDPETFLKAKKIGPQRINSGLKNMFLSQLETIRASSIRIKDRNQKLLDLQKENEDLLRQRLCSMENRRKGSKEPCLNSFLDLENPTSKQTTSSPVAKTTSPPPTAYLRTNEPYYTSQNCQLPDWRVIPESVSKGPSSKERIENLEDNTILKRHYKFEVDEIKRKKWDLQRLRALRQTERLKARNVAKEDVIHSVEPNVDSLTHICVADYLPISVFGAPLPLLPKNAIFP</sequence>
<accession>A0A7R8H583</accession>
<dbReference type="AlphaFoldDB" id="A0A7R8H583"/>
<dbReference type="Pfam" id="PF15275">
    <property type="entry name" value="PEHE"/>
    <property type="match status" value="1"/>
</dbReference>
<evidence type="ECO:0000256" key="1">
    <source>
        <dbReference type="SAM" id="MobiDB-lite"/>
    </source>
</evidence>
<dbReference type="GO" id="GO:0003682">
    <property type="term" value="F:chromatin binding"/>
    <property type="evidence" value="ECO:0007669"/>
    <property type="project" value="TreeGrafter"/>
</dbReference>
<proteinExistence type="predicted"/>
<reference evidence="3" key="1">
    <citation type="submission" date="2021-02" db="EMBL/GenBank/DDBJ databases">
        <authorList>
            <person name="Bekaert M."/>
        </authorList>
    </citation>
    <scope>NUCLEOTIDE SEQUENCE</scope>
    <source>
        <strain evidence="3">IoA-00</strain>
    </source>
</reference>
<evidence type="ECO:0000313" key="4">
    <source>
        <dbReference type="Proteomes" id="UP000675881"/>
    </source>
</evidence>
<dbReference type="InterPro" id="IPR029332">
    <property type="entry name" value="PEHE_dom"/>
</dbReference>
<dbReference type="EMBL" id="HG994581">
    <property type="protein sequence ID" value="CAF2873803.1"/>
    <property type="molecule type" value="Genomic_DNA"/>
</dbReference>
<name>A0A7R8H583_LEPSM</name>
<feature type="region of interest" description="Disordered" evidence="1">
    <location>
        <begin position="70"/>
        <end position="113"/>
    </location>
</feature>
<dbReference type="InterPro" id="IPR026711">
    <property type="entry name" value="Msl-1"/>
</dbReference>
<evidence type="ECO:0000259" key="2">
    <source>
        <dbReference type="PROSITE" id="PS52052"/>
    </source>
</evidence>
<dbReference type="Proteomes" id="UP000675881">
    <property type="component" value="Chromosome 2"/>
</dbReference>
<dbReference type="PANTHER" id="PTHR21656">
    <property type="entry name" value="MALE-SPECIFIC LETHAL-1 PROTEIN"/>
    <property type="match status" value="1"/>
</dbReference>
<dbReference type="PANTHER" id="PTHR21656:SF2">
    <property type="entry name" value="MALE-SPECIFIC LETHAL 1 HOMOLOG"/>
    <property type="match status" value="1"/>
</dbReference>
<dbReference type="GO" id="GO:0072487">
    <property type="term" value="C:MSL complex"/>
    <property type="evidence" value="ECO:0007669"/>
    <property type="project" value="InterPro"/>
</dbReference>